<evidence type="ECO:0000256" key="1">
    <source>
        <dbReference type="SAM" id="MobiDB-lite"/>
    </source>
</evidence>
<evidence type="ECO:0000259" key="3">
    <source>
        <dbReference type="Pfam" id="PF24758"/>
    </source>
</evidence>
<dbReference type="PANTHER" id="PTHR32141">
    <property type="match status" value="1"/>
</dbReference>
<feature type="domain" description="FBD" evidence="2">
    <location>
        <begin position="388"/>
        <end position="427"/>
    </location>
</feature>
<dbReference type="SUPFAM" id="SSF52047">
    <property type="entry name" value="RNI-like"/>
    <property type="match status" value="1"/>
</dbReference>
<dbReference type="Pfam" id="PF08387">
    <property type="entry name" value="FBD"/>
    <property type="match status" value="1"/>
</dbReference>
<evidence type="ECO:0000313" key="4">
    <source>
        <dbReference type="EMBL" id="TVU11949.1"/>
    </source>
</evidence>
<dbReference type="CDD" id="cd22160">
    <property type="entry name" value="F-box_AtFBL13-like"/>
    <property type="match status" value="1"/>
</dbReference>
<dbReference type="Proteomes" id="UP000324897">
    <property type="component" value="Chromosome 3"/>
</dbReference>
<dbReference type="AlphaFoldDB" id="A0A5J9TKN6"/>
<reference evidence="4 5" key="1">
    <citation type="journal article" date="2019" name="Sci. Rep.">
        <title>A high-quality genome of Eragrostis curvula grass provides insights into Poaceae evolution and supports new strategies to enhance forage quality.</title>
        <authorList>
            <person name="Carballo J."/>
            <person name="Santos B.A.C.M."/>
            <person name="Zappacosta D."/>
            <person name="Garbus I."/>
            <person name="Selva J.P."/>
            <person name="Gallo C.A."/>
            <person name="Diaz A."/>
            <person name="Albertini E."/>
            <person name="Caccamo M."/>
            <person name="Echenique V."/>
        </authorList>
    </citation>
    <scope>NUCLEOTIDE SEQUENCE [LARGE SCALE GENOMIC DNA]</scope>
    <source>
        <strain evidence="5">cv. Victoria</strain>
        <tissue evidence="4">Leaf</tissue>
    </source>
</reference>
<dbReference type="InterPro" id="IPR032675">
    <property type="entry name" value="LRR_dom_sf"/>
</dbReference>
<dbReference type="EMBL" id="RWGY01000039">
    <property type="protein sequence ID" value="TVU11949.1"/>
    <property type="molecule type" value="Genomic_DNA"/>
</dbReference>
<keyword evidence="5" id="KW-1185">Reference proteome</keyword>
<dbReference type="InterPro" id="IPR055411">
    <property type="entry name" value="LRR_FXL15/At3g58940/PEG3-like"/>
</dbReference>
<evidence type="ECO:0000259" key="2">
    <source>
        <dbReference type="Pfam" id="PF08387"/>
    </source>
</evidence>
<sequence>METEAAAAAPSAKKRRTEPHEGRESVAFLSPAPHEPLPPADAPHSGLTRGPEPEGSPGQEPPRGAGGEEEDGVDRIGLLPDAVLGDIISLLPTKDGVRTQILATRWRRLWRSAPLNLDCSGGGLHEDDEVQAGLISRILEAHSGPARRLFVPVLHLHLRPATVDDWLSSAALDNLQELEFDTIGNQYFRRTRDVSLPASAFRFSATLRVVTISRCHISDIAVEALSFPQLQQLGLKRVDISEGSLQNIIAGSPVLEYLLLYCIDGLHTVRINSPSLVSIGLYLPSGNFIIEDAPSLQRLLQIEDRLDVHVSVIRAPKLETLGCLSDYAIESNKYTFGNTILQNLSVVSFTTEMQSVKILAISNFDLNLDTTSDWSGGKNLWRRKHRDLVRCVDIRLKKVVLDNYRGIRSQVNFATFFVLNAKMLELMRFEGRICSDEFIARQHRLLQVEKRASKGAQFHFTKYRECLPHIKHVSDLSKTDPFECGSMCVR</sequence>
<comment type="caution">
    <text evidence="4">The sequence shown here is derived from an EMBL/GenBank/DDBJ whole genome shotgun (WGS) entry which is preliminary data.</text>
</comment>
<dbReference type="PANTHER" id="PTHR32141:SF144">
    <property type="entry name" value="OS07G0277500 PROTEIN"/>
    <property type="match status" value="1"/>
</dbReference>
<dbReference type="InterPro" id="IPR006566">
    <property type="entry name" value="FBD"/>
</dbReference>
<dbReference type="OrthoDB" id="1939276at2759"/>
<dbReference type="Gramene" id="TVU11949">
    <property type="protein sequence ID" value="TVU11949"/>
    <property type="gene ID" value="EJB05_45561"/>
</dbReference>
<feature type="non-terminal residue" evidence="4">
    <location>
        <position position="1"/>
    </location>
</feature>
<dbReference type="Pfam" id="PF24758">
    <property type="entry name" value="LRR_At5g56370"/>
    <property type="match status" value="1"/>
</dbReference>
<dbReference type="InterPro" id="IPR055302">
    <property type="entry name" value="F-box_dom-containing"/>
</dbReference>
<name>A0A5J9TKN6_9POAL</name>
<dbReference type="SUPFAM" id="SSF81383">
    <property type="entry name" value="F-box domain"/>
    <property type="match status" value="1"/>
</dbReference>
<gene>
    <name evidence="4" type="ORF">EJB05_45561</name>
</gene>
<feature type="domain" description="F-box/LRR-repeat protein 15/At3g58940/PEG3-like LRR" evidence="3">
    <location>
        <begin position="163"/>
        <end position="369"/>
    </location>
</feature>
<feature type="region of interest" description="Disordered" evidence="1">
    <location>
        <begin position="1"/>
        <end position="73"/>
    </location>
</feature>
<dbReference type="InterPro" id="IPR053781">
    <property type="entry name" value="F-box_AtFBL13-like"/>
</dbReference>
<feature type="compositionally biased region" description="Low complexity" evidence="1">
    <location>
        <begin position="53"/>
        <end position="62"/>
    </location>
</feature>
<organism evidence="4 5">
    <name type="scientific">Eragrostis curvula</name>
    <name type="common">weeping love grass</name>
    <dbReference type="NCBI Taxonomy" id="38414"/>
    <lineage>
        <taxon>Eukaryota</taxon>
        <taxon>Viridiplantae</taxon>
        <taxon>Streptophyta</taxon>
        <taxon>Embryophyta</taxon>
        <taxon>Tracheophyta</taxon>
        <taxon>Spermatophyta</taxon>
        <taxon>Magnoliopsida</taxon>
        <taxon>Liliopsida</taxon>
        <taxon>Poales</taxon>
        <taxon>Poaceae</taxon>
        <taxon>PACMAD clade</taxon>
        <taxon>Chloridoideae</taxon>
        <taxon>Eragrostideae</taxon>
        <taxon>Eragrostidinae</taxon>
        <taxon>Eragrostis</taxon>
    </lineage>
</organism>
<proteinExistence type="predicted"/>
<evidence type="ECO:0000313" key="5">
    <source>
        <dbReference type="Proteomes" id="UP000324897"/>
    </source>
</evidence>
<protein>
    <submittedName>
        <fullName evidence="4">Uncharacterized protein</fullName>
    </submittedName>
</protein>
<dbReference type="Gene3D" id="3.80.10.10">
    <property type="entry name" value="Ribonuclease Inhibitor"/>
    <property type="match status" value="1"/>
</dbReference>
<accession>A0A5J9TKN6</accession>
<dbReference type="InterPro" id="IPR036047">
    <property type="entry name" value="F-box-like_dom_sf"/>
</dbReference>